<proteinExistence type="inferred from homology"/>
<dbReference type="InterPro" id="IPR038595">
    <property type="entry name" value="LOR_sf"/>
</dbReference>
<dbReference type="AlphaFoldDB" id="A0A1H2XLM5"/>
<accession>A0A1H2XLM5</accession>
<comment type="similarity">
    <text evidence="1">Belongs to the LOR family.</text>
</comment>
<dbReference type="Gene3D" id="2.40.160.200">
    <property type="entry name" value="LURP1-related"/>
    <property type="match status" value="1"/>
</dbReference>
<name>A0A1H2XLM5_9FIRM</name>
<gene>
    <name evidence="2" type="ORF">SAMN05660923_01466</name>
</gene>
<dbReference type="EMBL" id="FNNG01000005">
    <property type="protein sequence ID" value="SDW93179.1"/>
    <property type="molecule type" value="Genomic_DNA"/>
</dbReference>
<evidence type="ECO:0000256" key="1">
    <source>
        <dbReference type="ARBA" id="ARBA00005437"/>
    </source>
</evidence>
<organism evidence="2 3">
    <name type="scientific">Tepidimicrobium xylanilyticum</name>
    <dbReference type="NCBI Taxonomy" id="1123352"/>
    <lineage>
        <taxon>Bacteria</taxon>
        <taxon>Bacillati</taxon>
        <taxon>Bacillota</taxon>
        <taxon>Tissierellia</taxon>
        <taxon>Tissierellales</taxon>
        <taxon>Tepidimicrobiaceae</taxon>
        <taxon>Tepidimicrobium</taxon>
    </lineage>
</organism>
<keyword evidence="3" id="KW-1185">Reference proteome</keyword>
<dbReference type="Pfam" id="PF04525">
    <property type="entry name" value="LOR"/>
    <property type="match status" value="1"/>
</dbReference>
<dbReference type="OrthoDB" id="652307at2"/>
<dbReference type="Proteomes" id="UP000198828">
    <property type="component" value="Unassembled WGS sequence"/>
</dbReference>
<dbReference type="InterPro" id="IPR025659">
    <property type="entry name" value="Tubby-like_C"/>
</dbReference>
<dbReference type="InterPro" id="IPR007612">
    <property type="entry name" value="LOR"/>
</dbReference>
<reference evidence="2 3" key="1">
    <citation type="submission" date="2016-10" db="EMBL/GenBank/DDBJ databases">
        <authorList>
            <person name="de Groot N.N."/>
        </authorList>
    </citation>
    <scope>NUCLEOTIDE SEQUENCE [LARGE SCALE GENOMIC DNA]</scope>
    <source>
        <strain evidence="2 3">DSM 23310</strain>
    </source>
</reference>
<evidence type="ECO:0000313" key="2">
    <source>
        <dbReference type="EMBL" id="SDW93179.1"/>
    </source>
</evidence>
<protein>
    <submittedName>
        <fullName evidence="2">Uncharacterized protein YxjI</fullName>
    </submittedName>
</protein>
<sequence>MRYIIRERIFSIADKFNIEDENGNPQYEVVGKIFSLGNKLYIYDLNGIELIYIEQQVFRLLPEYFIYKEGSLVAKVKQQLTFFKPKFHIESSYGSFTIDGDIFHYSFNILKNGSPIAWINKKWISFSDTYSVEILDDEDQPLILALVIVLDQVFHDGDNNR</sequence>
<evidence type="ECO:0000313" key="3">
    <source>
        <dbReference type="Proteomes" id="UP000198828"/>
    </source>
</evidence>
<dbReference type="RefSeq" id="WP_093752301.1">
    <property type="nucleotide sequence ID" value="NZ_BSYN01000007.1"/>
</dbReference>
<dbReference type="SUPFAM" id="SSF54518">
    <property type="entry name" value="Tubby C-terminal domain-like"/>
    <property type="match status" value="1"/>
</dbReference>